<evidence type="ECO:0000313" key="4">
    <source>
        <dbReference type="EMBL" id="AGS54391.1"/>
    </source>
</evidence>
<organism evidence="4">
    <name type="scientific">uncultured bacterium contig00104</name>
    <dbReference type="NCBI Taxonomy" id="1181571"/>
    <lineage>
        <taxon>Bacteria</taxon>
        <taxon>environmental samples</taxon>
    </lineage>
</organism>
<evidence type="ECO:0000256" key="1">
    <source>
        <dbReference type="SAM" id="Coils"/>
    </source>
</evidence>
<dbReference type="AlphaFoldDB" id="A0A806KT14"/>
<dbReference type="InterPro" id="IPR003607">
    <property type="entry name" value="HD/PDEase_dom"/>
</dbReference>
<keyword evidence="1" id="KW-0175">Coiled coil</keyword>
<dbReference type="SUPFAM" id="SSF52172">
    <property type="entry name" value="CheY-like"/>
    <property type="match status" value="1"/>
</dbReference>
<proteinExistence type="predicted"/>
<feature type="domain" description="Response regulatory" evidence="2">
    <location>
        <begin position="6"/>
        <end position="118"/>
    </location>
</feature>
<dbReference type="InterPro" id="IPR052020">
    <property type="entry name" value="Cyclic_di-GMP/3'3'-cGAMP_PDE"/>
</dbReference>
<dbReference type="SMART" id="SM00448">
    <property type="entry name" value="REC"/>
    <property type="match status" value="1"/>
</dbReference>
<name>A0A806KT14_9BACT</name>
<dbReference type="InterPro" id="IPR001789">
    <property type="entry name" value="Sig_transdc_resp-reg_receiver"/>
</dbReference>
<dbReference type="PANTHER" id="PTHR45228">
    <property type="entry name" value="CYCLIC DI-GMP PHOSPHODIESTERASE TM_0186-RELATED"/>
    <property type="match status" value="1"/>
</dbReference>
<reference evidence="4" key="1">
    <citation type="submission" date="2012-03" db="EMBL/GenBank/DDBJ databases">
        <title>Functional metagenomics reveals considerable lignocellulase gene clusters in the gut microbiome of a wood-feeding higher termite.</title>
        <authorList>
            <person name="Liu N."/>
        </authorList>
    </citation>
    <scope>NUCLEOTIDE SEQUENCE</scope>
</reference>
<dbReference type="PANTHER" id="PTHR45228:SF5">
    <property type="entry name" value="CYCLIC DI-GMP PHOSPHODIESTERASE VC_1348-RELATED"/>
    <property type="match status" value="1"/>
</dbReference>
<dbReference type="Pfam" id="PF00072">
    <property type="entry name" value="Response_reg"/>
    <property type="match status" value="1"/>
</dbReference>
<feature type="coiled-coil region" evidence="1">
    <location>
        <begin position="128"/>
        <end position="162"/>
    </location>
</feature>
<evidence type="ECO:0000259" key="2">
    <source>
        <dbReference type="SMART" id="SM00448"/>
    </source>
</evidence>
<dbReference type="SMART" id="SM00471">
    <property type="entry name" value="HDc"/>
    <property type="match status" value="1"/>
</dbReference>
<evidence type="ECO:0000259" key="3">
    <source>
        <dbReference type="SMART" id="SM00471"/>
    </source>
</evidence>
<sequence>MKIERETIFLVDDNITNLTAGKNALAEHYNVLTLNSGERLLKVLEKNIPDLILLDIEMPEMTGYDVIKVIKGRREIENIPVIFLTSKNDNESELEGLSLGAVDYILKPFSEPLLLKRIEMHLKLANFNNNLQQMVKAKTESVVELQNALLKVMAELVEYRDNITGGHIERTTRYLGILLRAMVKHGLYKEETASWDLDLVLQSAQLHDVGKIAIKDGILQKPSKLTPEEFEEIKKHVAFGREVIENIKKNTTDQSFLEHAGIFAATHHEKWDGSGYLNGLKGKEIPLQGRLLAIADVYDALVSERPYKKALTHEEAVKIIAEGSGNHFDPAIVGLFLSVSDEFAKEASNYE</sequence>
<dbReference type="SUPFAM" id="SSF109604">
    <property type="entry name" value="HD-domain/PDEase-like"/>
    <property type="match status" value="1"/>
</dbReference>
<accession>A0A806KT14</accession>
<protein>
    <submittedName>
        <fullName evidence="4">Response regulator</fullName>
    </submittedName>
</protein>
<dbReference type="InterPro" id="IPR011006">
    <property type="entry name" value="CheY-like_superfamily"/>
</dbReference>
<dbReference type="EMBL" id="JQ844296">
    <property type="protein sequence ID" value="AGS54391.1"/>
    <property type="molecule type" value="Genomic_DNA"/>
</dbReference>
<dbReference type="GO" id="GO:0000160">
    <property type="term" value="P:phosphorelay signal transduction system"/>
    <property type="evidence" value="ECO:0007669"/>
    <property type="project" value="InterPro"/>
</dbReference>
<feature type="domain" description="HD/PDEase" evidence="3">
    <location>
        <begin position="160"/>
        <end position="310"/>
    </location>
</feature>
<dbReference type="CDD" id="cd00077">
    <property type="entry name" value="HDc"/>
    <property type="match status" value="1"/>
</dbReference>
<dbReference type="Gene3D" id="3.40.50.2300">
    <property type="match status" value="1"/>
</dbReference>
<dbReference type="Gene3D" id="1.10.3210.10">
    <property type="entry name" value="Hypothetical protein af1432"/>
    <property type="match status" value="1"/>
</dbReference>
<dbReference type="Pfam" id="PF13487">
    <property type="entry name" value="HD_5"/>
    <property type="match status" value="1"/>
</dbReference>